<keyword evidence="3 6" id="KW-0413">Isomerase</keyword>
<feature type="domain" description="Pseudouridine synthase II N-terminal" evidence="4">
    <location>
        <begin position="37"/>
        <end position="182"/>
    </location>
</feature>
<dbReference type="Gene3D" id="3.30.2350.10">
    <property type="entry name" value="Pseudouridine synthase"/>
    <property type="match status" value="1"/>
</dbReference>
<dbReference type="EC" id="5.4.99.25" evidence="1"/>
<dbReference type="GO" id="GO:0160148">
    <property type="term" value="F:tRNA pseudouridine(55) synthase activity"/>
    <property type="evidence" value="ECO:0007669"/>
    <property type="project" value="UniProtKB-EC"/>
</dbReference>
<evidence type="ECO:0000256" key="1">
    <source>
        <dbReference type="ARBA" id="ARBA00012787"/>
    </source>
</evidence>
<dbReference type="GO" id="GO:1990481">
    <property type="term" value="P:mRNA pseudouridine synthesis"/>
    <property type="evidence" value="ECO:0007669"/>
    <property type="project" value="TreeGrafter"/>
</dbReference>
<proteinExistence type="inferred from homology"/>
<protein>
    <recommendedName>
        <fullName evidence="1">tRNA pseudouridine(55) synthase</fullName>
        <ecNumber evidence="1">5.4.99.25</ecNumber>
    </recommendedName>
</protein>
<evidence type="ECO:0000259" key="4">
    <source>
        <dbReference type="Pfam" id="PF01509"/>
    </source>
</evidence>
<feature type="domain" description="tRNA pseudouridylate synthase B C-terminal" evidence="5">
    <location>
        <begin position="183"/>
        <end position="223"/>
    </location>
</feature>
<dbReference type="AlphaFoldDB" id="A0A644V9Y5"/>
<accession>A0A644V9Y5</accession>
<organism evidence="6">
    <name type="scientific">bioreactor metagenome</name>
    <dbReference type="NCBI Taxonomy" id="1076179"/>
    <lineage>
        <taxon>unclassified sequences</taxon>
        <taxon>metagenomes</taxon>
        <taxon>ecological metagenomes</taxon>
    </lineage>
</organism>
<gene>
    <name evidence="6" type="primary">truB_14</name>
    <name evidence="6" type="ORF">SDC9_34156</name>
</gene>
<dbReference type="InterPro" id="IPR020103">
    <property type="entry name" value="PsdUridine_synth_cat_dom_sf"/>
</dbReference>
<reference evidence="6" key="1">
    <citation type="submission" date="2019-08" db="EMBL/GenBank/DDBJ databases">
        <authorList>
            <person name="Kucharzyk K."/>
            <person name="Murdoch R.W."/>
            <person name="Higgins S."/>
            <person name="Loffler F."/>
        </authorList>
    </citation>
    <scope>NUCLEOTIDE SEQUENCE</scope>
</reference>
<sequence length="226" mass="25985">MIDIENGYAILIDKPYTWTSFQVVKKIKYKINHLYGKKIKIGHAGTLDPLATGLLIICIGKFTKRIEEFQAQEKEYTGSFTLGATTPSFDLEHPVDQTFPIEHITQEQILSVAKELTGKMDQIPPMFSAKWIDGKRAYKLARENNQEVELKPKEIEIKEFEITKIEIPKVYFRIVCSKGTYIRSIARDFGLMLQSGAYLSSLCRTRIGDYNLKDAVKLEDLEEHFQ</sequence>
<keyword evidence="2" id="KW-0819">tRNA processing</keyword>
<evidence type="ECO:0000313" key="6">
    <source>
        <dbReference type="EMBL" id="MPL88140.1"/>
    </source>
</evidence>
<dbReference type="PANTHER" id="PTHR13767:SF2">
    <property type="entry name" value="PSEUDOURIDYLATE SYNTHASE TRUB1"/>
    <property type="match status" value="1"/>
</dbReference>
<comment type="caution">
    <text evidence="6">The sequence shown here is derived from an EMBL/GenBank/DDBJ whole genome shotgun (WGS) entry which is preliminary data.</text>
</comment>
<evidence type="ECO:0000256" key="3">
    <source>
        <dbReference type="ARBA" id="ARBA00023235"/>
    </source>
</evidence>
<evidence type="ECO:0000256" key="2">
    <source>
        <dbReference type="ARBA" id="ARBA00022694"/>
    </source>
</evidence>
<evidence type="ECO:0000259" key="5">
    <source>
        <dbReference type="Pfam" id="PF16198"/>
    </source>
</evidence>
<dbReference type="Pfam" id="PF16198">
    <property type="entry name" value="TruB_C_2"/>
    <property type="match status" value="1"/>
</dbReference>
<dbReference type="CDD" id="cd02573">
    <property type="entry name" value="PseudoU_synth_EcTruB"/>
    <property type="match status" value="1"/>
</dbReference>
<dbReference type="GO" id="GO:0005634">
    <property type="term" value="C:nucleus"/>
    <property type="evidence" value="ECO:0007669"/>
    <property type="project" value="TreeGrafter"/>
</dbReference>
<dbReference type="InterPro" id="IPR002501">
    <property type="entry name" value="PsdUridine_synth_N"/>
</dbReference>
<dbReference type="InterPro" id="IPR014780">
    <property type="entry name" value="tRNA_psdUridine_synth_TruB"/>
</dbReference>
<dbReference type="GO" id="GO:0006400">
    <property type="term" value="P:tRNA modification"/>
    <property type="evidence" value="ECO:0007669"/>
    <property type="project" value="TreeGrafter"/>
</dbReference>
<dbReference type="Pfam" id="PF01509">
    <property type="entry name" value="TruB_N"/>
    <property type="match status" value="1"/>
</dbReference>
<dbReference type="EMBL" id="VSSQ01000251">
    <property type="protein sequence ID" value="MPL88140.1"/>
    <property type="molecule type" value="Genomic_DNA"/>
</dbReference>
<name>A0A644V9Y5_9ZZZZ</name>
<dbReference type="PANTHER" id="PTHR13767">
    <property type="entry name" value="TRNA-PSEUDOURIDINE SYNTHASE"/>
    <property type="match status" value="1"/>
</dbReference>
<dbReference type="SUPFAM" id="SSF55120">
    <property type="entry name" value="Pseudouridine synthase"/>
    <property type="match status" value="1"/>
</dbReference>
<dbReference type="GO" id="GO:0003723">
    <property type="term" value="F:RNA binding"/>
    <property type="evidence" value="ECO:0007669"/>
    <property type="project" value="InterPro"/>
</dbReference>
<dbReference type="HAMAP" id="MF_01080">
    <property type="entry name" value="TruB_bact"/>
    <property type="match status" value="1"/>
</dbReference>
<dbReference type="NCBIfam" id="TIGR00431">
    <property type="entry name" value="TruB"/>
    <property type="match status" value="1"/>
</dbReference>
<dbReference type="InterPro" id="IPR032819">
    <property type="entry name" value="TruB_C"/>
</dbReference>